<dbReference type="InterPro" id="IPR033140">
    <property type="entry name" value="Lipase_GDXG_put_SER_AS"/>
</dbReference>
<reference evidence="6 7" key="1">
    <citation type="submission" date="2023-10" db="EMBL/GenBank/DDBJ databases">
        <title>Draft genome sequence of Xylaria bambusicola isolate GMP-LS, the root and basal stem rot pathogen of sugarcane in Indonesia.</title>
        <authorList>
            <person name="Selvaraj P."/>
            <person name="Muralishankar V."/>
            <person name="Muruganantham S."/>
            <person name="Sp S."/>
            <person name="Haryani S."/>
            <person name="Lau K.J.X."/>
            <person name="Naqvi N.I."/>
        </authorList>
    </citation>
    <scope>NUCLEOTIDE SEQUENCE [LARGE SCALE GENOMIC DNA]</scope>
    <source>
        <strain evidence="6">GMP-LS</strain>
    </source>
</reference>
<keyword evidence="7" id="KW-1185">Reference proteome</keyword>
<evidence type="ECO:0000256" key="4">
    <source>
        <dbReference type="SAM" id="Phobius"/>
    </source>
</evidence>
<dbReference type="SUPFAM" id="SSF53474">
    <property type="entry name" value="alpha/beta-Hydrolases"/>
    <property type="match status" value="1"/>
</dbReference>
<dbReference type="Gene3D" id="3.40.50.1820">
    <property type="entry name" value="alpha/beta hydrolase"/>
    <property type="match status" value="1"/>
</dbReference>
<evidence type="ECO:0000259" key="5">
    <source>
        <dbReference type="Pfam" id="PF07859"/>
    </source>
</evidence>
<keyword evidence="4" id="KW-0472">Membrane</keyword>
<organism evidence="6 7">
    <name type="scientific">Xylaria bambusicola</name>
    <dbReference type="NCBI Taxonomy" id="326684"/>
    <lineage>
        <taxon>Eukaryota</taxon>
        <taxon>Fungi</taxon>
        <taxon>Dikarya</taxon>
        <taxon>Ascomycota</taxon>
        <taxon>Pezizomycotina</taxon>
        <taxon>Sordariomycetes</taxon>
        <taxon>Xylariomycetidae</taxon>
        <taxon>Xylariales</taxon>
        <taxon>Xylariaceae</taxon>
        <taxon>Xylaria</taxon>
    </lineage>
</organism>
<comment type="similarity">
    <text evidence="1">Belongs to the 'GDXG' lipolytic enzyme family.</text>
</comment>
<dbReference type="InterPro" id="IPR029058">
    <property type="entry name" value="AB_hydrolase_fold"/>
</dbReference>
<gene>
    <name evidence="6" type="ORF">RRF57_008078</name>
</gene>
<dbReference type="Pfam" id="PF07859">
    <property type="entry name" value="Abhydrolase_3"/>
    <property type="match status" value="1"/>
</dbReference>
<feature type="transmembrane region" description="Helical" evidence="4">
    <location>
        <begin position="21"/>
        <end position="43"/>
    </location>
</feature>
<name>A0AAN7URG9_9PEZI</name>
<feature type="domain" description="Alpha/beta hydrolase fold-3" evidence="5">
    <location>
        <begin position="131"/>
        <end position="343"/>
    </location>
</feature>
<sequence>MVGQTEHPILSYHPWKAVFKLAYVGFVIARLPLWLTNSLFPFLRPSPIWTFKQTLMSRIMYAVLDMTSRVGVTETPKVTKGTRDDGFQMMEPFPSEFYRGELAVEHTRPTTVAATWYPHSLNRDIGSKTVVLYLHGGAFVLGDSSEQFCGFIAKTFLEHGNADILLSVQYRLSGYSLLNPFPAAVQDALTSYLFLINTLHVPAHQIVLAGDSAGGNLAIALLRYIQEYGTELNVPSPKCCVLYSPWAAPFDFDIAKNPNFHADWLPPSFLRWGAHAYGASLHDPATHRYITPLGNPFTTSTPIFVNYGSLEIFDKNITRWAQEMKEKGNSVEIHRETGAPHDTLLLGDFLGFQESATKVALKVRAFISKT</sequence>
<feature type="active site" evidence="3">
    <location>
        <position position="212"/>
    </location>
</feature>
<keyword evidence="4" id="KW-1133">Transmembrane helix</keyword>
<accession>A0AAN7URG9</accession>
<dbReference type="InterPro" id="IPR050300">
    <property type="entry name" value="GDXG_lipolytic_enzyme"/>
</dbReference>
<dbReference type="PANTHER" id="PTHR48081:SF8">
    <property type="entry name" value="ALPHA_BETA HYDROLASE FOLD-3 DOMAIN-CONTAINING PROTEIN-RELATED"/>
    <property type="match status" value="1"/>
</dbReference>
<proteinExistence type="inferred from homology"/>
<dbReference type="AlphaFoldDB" id="A0AAN7URG9"/>
<dbReference type="PANTHER" id="PTHR48081">
    <property type="entry name" value="AB HYDROLASE SUPERFAMILY PROTEIN C4A8.06C"/>
    <property type="match status" value="1"/>
</dbReference>
<keyword evidence="4" id="KW-0812">Transmembrane</keyword>
<dbReference type="EMBL" id="JAWHQM010000024">
    <property type="protein sequence ID" value="KAK5632364.1"/>
    <property type="molecule type" value="Genomic_DNA"/>
</dbReference>
<dbReference type="Proteomes" id="UP001305414">
    <property type="component" value="Unassembled WGS sequence"/>
</dbReference>
<evidence type="ECO:0000313" key="7">
    <source>
        <dbReference type="Proteomes" id="UP001305414"/>
    </source>
</evidence>
<protein>
    <recommendedName>
        <fullName evidence="5">Alpha/beta hydrolase fold-3 domain-containing protein</fullName>
    </recommendedName>
</protein>
<evidence type="ECO:0000256" key="3">
    <source>
        <dbReference type="PROSITE-ProRule" id="PRU10038"/>
    </source>
</evidence>
<keyword evidence="2" id="KW-0378">Hydrolase</keyword>
<evidence type="ECO:0000256" key="2">
    <source>
        <dbReference type="ARBA" id="ARBA00022801"/>
    </source>
</evidence>
<dbReference type="PROSITE" id="PS01174">
    <property type="entry name" value="LIPASE_GDXG_SER"/>
    <property type="match status" value="1"/>
</dbReference>
<comment type="caution">
    <text evidence="6">The sequence shown here is derived from an EMBL/GenBank/DDBJ whole genome shotgun (WGS) entry which is preliminary data.</text>
</comment>
<dbReference type="InterPro" id="IPR013094">
    <property type="entry name" value="AB_hydrolase_3"/>
</dbReference>
<dbReference type="GO" id="GO:0016787">
    <property type="term" value="F:hydrolase activity"/>
    <property type="evidence" value="ECO:0007669"/>
    <property type="project" value="UniProtKB-KW"/>
</dbReference>
<evidence type="ECO:0000313" key="6">
    <source>
        <dbReference type="EMBL" id="KAK5632364.1"/>
    </source>
</evidence>
<evidence type="ECO:0000256" key="1">
    <source>
        <dbReference type="ARBA" id="ARBA00010515"/>
    </source>
</evidence>